<keyword evidence="1" id="KW-1133">Transmembrane helix</keyword>
<keyword evidence="1" id="KW-0812">Transmembrane</keyword>
<evidence type="ECO:0000313" key="3">
    <source>
        <dbReference type="Proteomes" id="UP000175707"/>
    </source>
</evidence>
<reference evidence="2 3" key="1">
    <citation type="submission" date="2016-06" db="EMBL/GenBank/DDBJ databases">
        <title>Gene turnover analysis identifies the evolutionary adaptation of the extremophile Acidithiobacillus caldus.</title>
        <authorList>
            <person name="Zhang X."/>
        </authorList>
    </citation>
    <scope>NUCLEOTIDE SEQUENCE [LARGE SCALE GENOMIC DNA]</scope>
    <source>
        <strain evidence="2 3">S1</strain>
    </source>
</reference>
<dbReference type="AlphaFoldDB" id="A0A1E7YZM2"/>
<dbReference type="EMBL" id="LZYH01000303">
    <property type="protein sequence ID" value="OFC61969.1"/>
    <property type="molecule type" value="Genomic_DNA"/>
</dbReference>
<keyword evidence="1" id="KW-0472">Membrane</keyword>
<organism evidence="2 3">
    <name type="scientific">Acidithiobacillus caldus</name>
    <dbReference type="NCBI Taxonomy" id="33059"/>
    <lineage>
        <taxon>Bacteria</taxon>
        <taxon>Pseudomonadati</taxon>
        <taxon>Pseudomonadota</taxon>
        <taxon>Acidithiobacillia</taxon>
        <taxon>Acidithiobacillales</taxon>
        <taxon>Acidithiobacillaceae</taxon>
        <taxon>Acidithiobacillus</taxon>
    </lineage>
</organism>
<proteinExistence type="predicted"/>
<dbReference type="Proteomes" id="UP000175707">
    <property type="component" value="Unassembled WGS sequence"/>
</dbReference>
<evidence type="ECO:0000313" key="2">
    <source>
        <dbReference type="EMBL" id="OFC61969.1"/>
    </source>
</evidence>
<accession>A0A1E7YZM2</accession>
<gene>
    <name evidence="2" type="ORF">BAE30_03280</name>
</gene>
<feature type="transmembrane region" description="Helical" evidence="1">
    <location>
        <begin position="36"/>
        <end position="60"/>
    </location>
</feature>
<sequence>MFFWIFGWLLVCAIPLMVTGSPVCFGQATDGLRWVLSWIGISPSHHLIVIALLAAISGIVDSTRCQMLAWMESERDSLWGNPNICIDPVPMGLATRDSGVGIGGTVPVASENTDIVAT</sequence>
<comment type="caution">
    <text evidence="2">The sequence shown here is derived from an EMBL/GenBank/DDBJ whole genome shotgun (WGS) entry which is preliminary data.</text>
</comment>
<evidence type="ECO:0000256" key="1">
    <source>
        <dbReference type="SAM" id="Phobius"/>
    </source>
</evidence>
<protein>
    <submittedName>
        <fullName evidence="2">Uncharacterized protein</fullName>
    </submittedName>
</protein>
<name>A0A1E7YZM2_9PROT</name>